<keyword evidence="3" id="KW-0805">Transcription regulation</keyword>
<dbReference type="PROSITE" id="PS00036">
    <property type="entry name" value="BZIP_BASIC"/>
    <property type="match status" value="1"/>
</dbReference>
<dbReference type="PROSITE" id="PS50217">
    <property type="entry name" value="BZIP"/>
    <property type="match status" value="1"/>
</dbReference>
<reference evidence="10 11" key="1">
    <citation type="journal article" date="2019" name="Commun. Biol.">
        <title>The bagworm genome reveals a unique fibroin gene that provides high tensile strength.</title>
        <authorList>
            <person name="Kono N."/>
            <person name="Nakamura H."/>
            <person name="Ohtoshi R."/>
            <person name="Tomita M."/>
            <person name="Numata K."/>
            <person name="Arakawa K."/>
        </authorList>
    </citation>
    <scope>NUCLEOTIDE SEQUENCE [LARGE SCALE GENOMIC DNA]</scope>
</reference>
<evidence type="ECO:0000256" key="6">
    <source>
        <dbReference type="ARBA" id="ARBA00023242"/>
    </source>
</evidence>
<dbReference type="STRING" id="151549.A0A4C1Y7N2"/>
<dbReference type="Proteomes" id="UP000299102">
    <property type="component" value="Unassembled WGS sequence"/>
</dbReference>
<evidence type="ECO:0000313" key="10">
    <source>
        <dbReference type="EMBL" id="GBP72261.1"/>
    </source>
</evidence>
<evidence type="ECO:0000256" key="7">
    <source>
        <dbReference type="SAM" id="Coils"/>
    </source>
</evidence>
<dbReference type="EMBL" id="BGZK01001139">
    <property type="protein sequence ID" value="GBP72261.1"/>
    <property type="molecule type" value="Genomic_DNA"/>
</dbReference>
<dbReference type="AlphaFoldDB" id="A0A4C1Y7N2"/>
<comment type="similarity">
    <text evidence="2">Belongs to the bZIP family. ATF subfamily.</text>
</comment>
<evidence type="ECO:0000256" key="4">
    <source>
        <dbReference type="ARBA" id="ARBA00023125"/>
    </source>
</evidence>
<sequence length="618" mass="68888">MDMDAILNDDGYLYDGDDLLQQLSKDLDWSSLLEVADASPSEILAEAAPILIPPISPDLSIKSSPTESASDSGSDDDSKNDVAISIDVADTLGIDTVHKTHLPISERIYKACGCAVILVGVLCCNDDTHSILVVIIAYNFSILRLPTLSSVSTNPLANRNGLLELRACTATHNKTHRRPVVATRRKLKYSSSESKSTSSTAFFSGIEEYSSNCLKLEDIEQFLLTDKVIATNNKTESDGNLKPLQHKGPVMAIENGIIKIEGIKREIKNHVNHINARNSNNVNSSYKVINENPQSVNKNYEGQLTNNKTVPIVVENGSIAQHNGPAQVPSANFKTIIISPDTMKGIKVPIPALPHVTIDSGNRPQAIKFQPLPPKHNVVRPIVPKTENGFIPIVQKEFNALMENDHSLLLNKDDMSEADIRVMKKQQRMIKNRESACQSRKRKKEYVTALEHQLIEAHQEIGRLRLENRMLRDQLQSCGRVARKIPRLDASTLLPKKNVALIFAMIFMVSLNWKGLGWNNNNIPSPPVASHTSTRHLLWAEEKPELNVSVCKNVCKKNDDVCKKDNDCWNSEVRRAVSEKKDAYLNLLSTKANHRVQRKDILKDKAKYTESTYKNAKL</sequence>
<evidence type="ECO:0000256" key="2">
    <source>
        <dbReference type="ARBA" id="ARBA00009050"/>
    </source>
</evidence>
<dbReference type="GO" id="GO:0005634">
    <property type="term" value="C:nucleus"/>
    <property type="evidence" value="ECO:0007669"/>
    <property type="project" value="TreeGrafter"/>
</dbReference>
<dbReference type="GO" id="GO:0000978">
    <property type="term" value="F:RNA polymerase II cis-regulatory region sequence-specific DNA binding"/>
    <property type="evidence" value="ECO:0007669"/>
    <property type="project" value="TreeGrafter"/>
</dbReference>
<dbReference type="SMART" id="SM00338">
    <property type="entry name" value="BRLZ"/>
    <property type="match status" value="1"/>
</dbReference>
<dbReference type="GO" id="GO:0030968">
    <property type="term" value="P:endoplasmic reticulum unfolded protein response"/>
    <property type="evidence" value="ECO:0007669"/>
    <property type="project" value="TreeGrafter"/>
</dbReference>
<dbReference type="Gene3D" id="1.20.5.170">
    <property type="match status" value="1"/>
</dbReference>
<dbReference type="CDD" id="cd14700">
    <property type="entry name" value="bZIP_ATF6"/>
    <property type="match status" value="1"/>
</dbReference>
<dbReference type="Pfam" id="PF00170">
    <property type="entry name" value="bZIP_1"/>
    <property type="match status" value="1"/>
</dbReference>
<evidence type="ECO:0000313" key="11">
    <source>
        <dbReference type="Proteomes" id="UP000299102"/>
    </source>
</evidence>
<evidence type="ECO:0000259" key="9">
    <source>
        <dbReference type="PROSITE" id="PS50217"/>
    </source>
</evidence>
<feature type="domain" description="BZIP" evidence="9">
    <location>
        <begin position="422"/>
        <end position="476"/>
    </location>
</feature>
<keyword evidence="7" id="KW-0175">Coiled coil</keyword>
<dbReference type="GO" id="GO:0000981">
    <property type="term" value="F:DNA-binding transcription factor activity, RNA polymerase II-specific"/>
    <property type="evidence" value="ECO:0007669"/>
    <property type="project" value="TreeGrafter"/>
</dbReference>
<dbReference type="SUPFAM" id="SSF57959">
    <property type="entry name" value="Leucine zipper domain"/>
    <property type="match status" value="1"/>
</dbReference>
<comment type="caution">
    <text evidence="10">The sequence shown here is derived from an EMBL/GenBank/DDBJ whole genome shotgun (WGS) entry which is preliminary data.</text>
</comment>
<gene>
    <name evidence="10" type="primary">ATF6</name>
    <name evidence="10" type="ORF">EVAR_103262_1</name>
</gene>
<feature type="compositionally biased region" description="Low complexity" evidence="8">
    <location>
        <begin position="61"/>
        <end position="72"/>
    </location>
</feature>
<evidence type="ECO:0000256" key="3">
    <source>
        <dbReference type="ARBA" id="ARBA00023015"/>
    </source>
</evidence>
<keyword evidence="11" id="KW-1185">Reference proteome</keyword>
<evidence type="ECO:0000256" key="1">
    <source>
        <dbReference type="ARBA" id="ARBA00004167"/>
    </source>
</evidence>
<comment type="subcellular location">
    <subcellularLocation>
        <location evidence="1">Membrane</location>
        <topology evidence="1">Single-pass membrane protein</topology>
    </subcellularLocation>
</comment>
<accession>A0A4C1Y7N2</accession>
<feature type="coiled-coil region" evidence="7">
    <location>
        <begin position="447"/>
        <end position="474"/>
    </location>
</feature>
<dbReference type="InterPro" id="IPR051882">
    <property type="entry name" value="ATF_bZIP_TF"/>
</dbReference>
<proteinExistence type="inferred from homology"/>
<dbReference type="GO" id="GO:0016020">
    <property type="term" value="C:membrane"/>
    <property type="evidence" value="ECO:0007669"/>
    <property type="project" value="UniProtKB-SubCell"/>
</dbReference>
<dbReference type="PANTHER" id="PTHR46164">
    <property type="entry name" value="ATF6, ISOFORM C"/>
    <property type="match status" value="1"/>
</dbReference>
<protein>
    <submittedName>
        <fullName evidence="10">Cyclic AMP-dependent transcription factor ATF-6 alpha</fullName>
    </submittedName>
</protein>
<dbReference type="InterPro" id="IPR004827">
    <property type="entry name" value="bZIP"/>
</dbReference>
<keyword evidence="4" id="KW-0238">DNA-binding</keyword>
<evidence type="ECO:0000256" key="8">
    <source>
        <dbReference type="SAM" id="MobiDB-lite"/>
    </source>
</evidence>
<dbReference type="OrthoDB" id="644067at2759"/>
<organism evidence="10 11">
    <name type="scientific">Eumeta variegata</name>
    <name type="common">Bagworm moth</name>
    <name type="synonym">Eumeta japonica</name>
    <dbReference type="NCBI Taxonomy" id="151549"/>
    <lineage>
        <taxon>Eukaryota</taxon>
        <taxon>Metazoa</taxon>
        <taxon>Ecdysozoa</taxon>
        <taxon>Arthropoda</taxon>
        <taxon>Hexapoda</taxon>
        <taxon>Insecta</taxon>
        <taxon>Pterygota</taxon>
        <taxon>Neoptera</taxon>
        <taxon>Endopterygota</taxon>
        <taxon>Lepidoptera</taxon>
        <taxon>Glossata</taxon>
        <taxon>Ditrysia</taxon>
        <taxon>Tineoidea</taxon>
        <taxon>Psychidae</taxon>
        <taxon>Oiketicinae</taxon>
        <taxon>Eumeta</taxon>
    </lineage>
</organism>
<feature type="region of interest" description="Disordered" evidence="8">
    <location>
        <begin position="61"/>
        <end position="80"/>
    </location>
</feature>
<evidence type="ECO:0000256" key="5">
    <source>
        <dbReference type="ARBA" id="ARBA00023163"/>
    </source>
</evidence>
<dbReference type="PANTHER" id="PTHR46164:SF3">
    <property type="entry name" value="ATF6, ISOFORM C"/>
    <property type="match status" value="1"/>
</dbReference>
<dbReference type="InterPro" id="IPR046347">
    <property type="entry name" value="bZIP_sf"/>
</dbReference>
<keyword evidence="6" id="KW-0539">Nucleus</keyword>
<keyword evidence="5" id="KW-0804">Transcription</keyword>
<name>A0A4C1Y7N2_EUMVA</name>